<evidence type="ECO:0000259" key="1">
    <source>
        <dbReference type="Pfam" id="PF01575"/>
    </source>
</evidence>
<dbReference type="EMBL" id="BBRZ01000012">
    <property type="protein sequence ID" value="GAM55248.1"/>
    <property type="molecule type" value="Genomic_DNA"/>
</dbReference>
<dbReference type="RefSeq" id="WP_261835946.1">
    <property type="nucleotide sequence ID" value="NZ_AP024882.1"/>
</dbReference>
<name>A0A0B8NVV8_9VIBR</name>
<feature type="domain" description="MaoC-like" evidence="1">
    <location>
        <begin position="85"/>
        <end position="204"/>
    </location>
</feature>
<organism evidence="2 3">
    <name type="scientific">Vibrio ishigakensis</name>
    <dbReference type="NCBI Taxonomy" id="1481914"/>
    <lineage>
        <taxon>Bacteria</taxon>
        <taxon>Pseudomonadati</taxon>
        <taxon>Pseudomonadota</taxon>
        <taxon>Gammaproteobacteria</taxon>
        <taxon>Vibrionales</taxon>
        <taxon>Vibrionaceae</taxon>
        <taxon>Vibrio</taxon>
    </lineage>
</organism>
<protein>
    <submittedName>
        <fullName evidence="2">Acyl dehydratase</fullName>
    </submittedName>
</protein>
<dbReference type="InterPro" id="IPR029069">
    <property type="entry name" value="HotDog_dom_sf"/>
</dbReference>
<dbReference type="PANTHER" id="PTHR42993:SF1">
    <property type="entry name" value="MAOC-LIKE DEHYDRATASE DOMAIN-CONTAINING PROTEIN"/>
    <property type="match status" value="1"/>
</dbReference>
<dbReference type="CDD" id="cd03450">
    <property type="entry name" value="NodN"/>
    <property type="match status" value="1"/>
</dbReference>
<dbReference type="Pfam" id="PF01575">
    <property type="entry name" value="MaoC_dehydratas"/>
    <property type="match status" value="1"/>
</dbReference>
<reference evidence="2 3" key="2">
    <citation type="submission" date="2015-01" db="EMBL/GenBank/DDBJ databases">
        <authorList>
            <consortium name="NBRP consortium"/>
            <person name="Sawabe T."/>
            <person name="Meirelles P."/>
            <person name="Feng G."/>
            <person name="Sayaka M."/>
            <person name="Hattori M."/>
            <person name="Ohkuma M."/>
        </authorList>
    </citation>
    <scope>NUCLEOTIDE SEQUENCE [LARGE SCALE GENOMIC DNA]</scope>
    <source>
        <strain evidence="3">JCM 19231</strain>
    </source>
</reference>
<comment type="caution">
    <text evidence="2">The sequence shown here is derived from an EMBL/GenBank/DDBJ whole genome shotgun (WGS) entry which is preliminary data.</text>
</comment>
<evidence type="ECO:0000313" key="2">
    <source>
        <dbReference type="EMBL" id="GAM55248.1"/>
    </source>
</evidence>
<evidence type="ECO:0000313" key="3">
    <source>
        <dbReference type="Proteomes" id="UP000031671"/>
    </source>
</evidence>
<accession>A0A0B8NVV8</accession>
<sequence>MKVVDILKHKGESLSRHHSEFLDRMSPSLKDYWSELVSRAHAQHLFKSWGKEFTKPAVNEEVENPVRDTIEMKPEAEALYNEMSTQIGEETYVGEWFSIDQQRIDAFAKVTDDMQWIHTDPERAKEESPFKSTIAHGFLTLALLPKLTEAVDPDKPQFPTAKVTVNLGLNSVRFPYPVKVGANIRAKSKLIKVTPIQKGLEITREVKVEIEGVRRPGCIAESVIRLYF</sequence>
<dbReference type="Gene3D" id="3.10.129.10">
    <property type="entry name" value="Hotdog Thioesterase"/>
    <property type="match status" value="1"/>
</dbReference>
<dbReference type="InterPro" id="IPR039375">
    <property type="entry name" value="NodN-like"/>
</dbReference>
<keyword evidence="3" id="KW-1185">Reference proteome</keyword>
<dbReference type="InterPro" id="IPR002539">
    <property type="entry name" value="MaoC-like_dom"/>
</dbReference>
<dbReference type="SUPFAM" id="SSF54637">
    <property type="entry name" value="Thioesterase/thiol ester dehydrase-isomerase"/>
    <property type="match status" value="1"/>
</dbReference>
<gene>
    <name evidence="2" type="ORF">JCM19231_5080</name>
</gene>
<proteinExistence type="predicted"/>
<reference evidence="2 3" key="1">
    <citation type="submission" date="2015-01" db="EMBL/GenBank/DDBJ databases">
        <title>Vibrio sp. C1 JCM 19231 whole genome shotgun sequence.</title>
        <authorList>
            <person name="Sawabe T."/>
            <person name="Meirelles P."/>
            <person name="Feng G."/>
            <person name="Sayaka M."/>
            <person name="Hattori M."/>
            <person name="Ohkuma M."/>
        </authorList>
    </citation>
    <scope>NUCLEOTIDE SEQUENCE [LARGE SCALE GENOMIC DNA]</scope>
    <source>
        <strain evidence="3">JCM 19231</strain>
    </source>
</reference>
<dbReference type="AlphaFoldDB" id="A0A0B8NVV8"/>
<dbReference type="Proteomes" id="UP000031671">
    <property type="component" value="Unassembled WGS sequence"/>
</dbReference>
<dbReference type="PANTHER" id="PTHR42993">
    <property type="entry name" value="MAOC-LIKE DEHYDRATASE DOMAIN-CONTAINING PROTEIN"/>
    <property type="match status" value="1"/>
</dbReference>